<evidence type="ECO:0000256" key="1">
    <source>
        <dbReference type="ARBA" id="ARBA00022801"/>
    </source>
</evidence>
<dbReference type="Gene3D" id="2.60.120.260">
    <property type="entry name" value="Galactose-binding domain-like"/>
    <property type="match status" value="1"/>
</dbReference>
<keyword evidence="5" id="KW-1185">Reference proteome</keyword>
<dbReference type="PROSITE" id="PS51257">
    <property type="entry name" value="PROKAR_LIPOPROTEIN"/>
    <property type="match status" value="1"/>
</dbReference>
<dbReference type="RefSeq" id="WP_163134215.1">
    <property type="nucleotide sequence ID" value="NZ_JAYDYW010000008.1"/>
</dbReference>
<gene>
    <name evidence="4" type="ORF">SNR37_004050</name>
</gene>
<feature type="chain" id="PRO_5045333431" evidence="2">
    <location>
        <begin position="21"/>
        <end position="183"/>
    </location>
</feature>
<organism evidence="4 5">
    <name type="scientific">Agarivorans aestuarii</name>
    <dbReference type="NCBI Taxonomy" id="1563703"/>
    <lineage>
        <taxon>Bacteria</taxon>
        <taxon>Pseudomonadati</taxon>
        <taxon>Pseudomonadota</taxon>
        <taxon>Gammaproteobacteria</taxon>
        <taxon>Alteromonadales</taxon>
        <taxon>Alteromonadaceae</taxon>
        <taxon>Agarivorans</taxon>
    </lineage>
</organism>
<name>A0ABU7G5D6_9ALTE</name>
<proteinExistence type="predicted"/>
<reference evidence="5" key="1">
    <citation type="submission" date="2023-07" db="EMBL/GenBank/DDBJ databases">
        <title>Draft genome sequence of Agarivorans aestuarii strain ZMCS4, a CAZymes producing bacteria isolated from the marine brown algae Clodostephus spongiosus.</title>
        <authorList>
            <person name="Lorente B."/>
            <person name="Cabral C."/>
            <person name="Frias J."/>
            <person name="Faria J."/>
            <person name="Toubarro D."/>
        </authorList>
    </citation>
    <scope>NUCLEOTIDE SEQUENCE [LARGE SCALE GENOMIC DNA]</scope>
    <source>
        <strain evidence="5">ZMCS4</strain>
    </source>
</reference>
<sequence>MKGFYVFFTAVSSCFLVACANTESSDSAGKDDQFVIPLMVTYTLNNGKGWDKVSAGLQGWGDGVANFSLANEQANIKVKKKASNPWHIQIKRPVALLEDMNYELSVEASASEPSNMVIAVQQNYGEYITYFYRTELVGTDSKLYTYEFTMPNDERKGTFSIMFGEADPGVSYSLSNIKLNSTY</sequence>
<dbReference type="SUPFAM" id="SSF49785">
    <property type="entry name" value="Galactose-binding domain-like"/>
    <property type="match status" value="1"/>
</dbReference>
<protein>
    <submittedName>
        <fullName evidence="4">Carbohydrate binding domain-containing protein</fullName>
    </submittedName>
</protein>
<dbReference type="InterPro" id="IPR008979">
    <property type="entry name" value="Galactose-bd-like_sf"/>
</dbReference>
<accession>A0ABU7G5D6</accession>
<keyword evidence="1" id="KW-0378">Hydrolase</keyword>
<keyword evidence="2" id="KW-0732">Signal</keyword>
<reference evidence="4 5" key="2">
    <citation type="submission" date="2023-12" db="EMBL/GenBank/DDBJ databases">
        <authorList>
            <consortium name="Cladostephus spongiosus"/>
            <person name="Lorente B."/>
            <person name="Cabral C."/>
            <person name="Frias J."/>
            <person name="Faria J."/>
            <person name="Toubarro D."/>
        </authorList>
    </citation>
    <scope>NUCLEOTIDE SEQUENCE [LARGE SCALE GENOMIC DNA]</scope>
    <source>
        <strain evidence="4 5">ZMCS4</strain>
    </source>
</reference>
<feature type="domain" description="CBM-cenC" evidence="3">
    <location>
        <begin position="55"/>
        <end position="162"/>
    </location>
</feature>
<dbReference type="EMBL" id="JAYDYW010000008">
    <property type="protein sequence ID" value="MEE1674607.1"/>
    <property type="molecule type" value="Genomic_DNA"/>
</dbReference>
<dbReference type="Pfam" id="PF02018">
    <property type="entry name" value="CBM_4_9"/>
    <property type="match status" value="1"/>
</dbReference>
<evidence type="ECO:0000256" key="2">
    <source>
        <dbReference type="SAM" id="SignalP"/>
    </source>
</evidence>
<dbReference type="Proteomes" id="UP001310248">
    <property type="component" value="Unassembled WGS sequence"/>
</dbReference>
<evidence type="ECO:0000259" key="3">
    <source>
        <dbReference type="Pfam" id="PF02018"/>
    </source>
</evidence>
<comment type="caution">
    <text evidence="4">The sequence shown here is derived from an EMBL/GenBank/DDBJ whole genome shotgun (WGS) entry which is preliminary data.</text>
</comment>
<dbReference type="InterPro" id="IPR003305">
    <property type="entry name" value="CenC_carb-bd"/>
</dbReference>
<feature type="signal peptide" evidence="2">
    <location>
        <begin position="1"/>
        <end position="20"/>
    </location>
</feature>
<evidence type="ECO:0000313" key="5">
    <source>
        <dbReference type="Proteomes" id="UP001310248"/>
    </source>
</evidence>
<evidence type="ECO:0000313" key="4">
    <source>
        <dbReference type="EMBL" id="MEE1674607.1"/>
    </source>
</evidence>